<reference evidence="6 7" key="1">
    <citation type="submission" date="2019-04" db="EMBL/GenBank/DDBJ databases">
        <title>Phreatobacter aquaticus sp. nov.</title>
        <authorList>
            <person name="Choi A."/>
        </authorList>
    </citation>
    <scope>NUCLEOTIDE SEQUENCE [LARGE SCALE GENOMIC DNA]</scope>
    <source>
        <strain evidence="6 7">KCTC 52518</strain>
    </source>
</reference>
<proteinExistence type="inferred from homology"/>
<dbReference type="RefSeq" id="WP_136958877.1">
    <property type="nucleotide sequence ID" value="NZ_CP039690.1"/>
</dbReference>
<dbReference type="CDD" id="cd08502">
    <property type="entry name" value="PBP2_NikA_DppA_OppA_like_16"/>
    <property type="match status" value="1"/>
</dbReference>
<keyword evidence="3 4" id="KW-0732">Signal</keyword>
<feature type="signal peptide" evidence="4">
    <location>
        <begin position="1"/>
        <end position="27"/>
    </location>
</feature>
<dbReference type="InterPro" id="IPR030678">
    <property type="entry name" value="Peptide/Ni-bd"/>
</dbReference>
<keyword evidence="7" id="KW-1185">Reference proteome</keyword>
<dbReference type="Gene3D" id="3.10.105.10">
    <property type="entry name" value="Dipeptide-binding Protein, Domain 3"/>
    <property type="match status" value="1"/>
</dbReference>
<evidence type="ECO:0000313" key="7">
    <source>
        <dbReference type="Proteomes" id="UP000298781"/>
    </source>
</evidence>
<evidence type="ECO:0000256" key="3">
    <source>
        <dbReference type="ARBA" id="ARBA00022729"/>
    </source>
</evidence>
<sequence length="529" mass="58176">MASKAFNRRHFLGGAAAVLAAPSVGLAQGANVLKFVPQTDVAVLDPVWTTTYPTRDHGFLVFDTLFGMDGQYRMSPQMLDGALTGDDGKLWTLTLRDGLKFHDGSRVLARDCVASIRRWGARDAFGQALMAATDDLSAPDDKTIRFRLKYPFPLLPDALGKSSPSMCAIMPERLAQTAPTERITEMVGSGPYKFLVADRVPGALMAYQRFADYVPRASGTPDWSAGPKVAHFERVEWRIMPDANTVLGAIRNGEIDWWYTPDADLLPAVRRLRDVTTKVIDPTGWISTMRLNHLVPPFDNPALRRAVLSFVSQSEFMQAQTNEPELWKDGVGIFCPGTPLANDAGMEALTKPRDIGAAKEAIAAAGYKGEKVVVLGASDIAASRALSDIGADLLKKMGFNVDYQLSDWGTLVQRRAKTEPVEQGGWNVYHTFWSGTDMFTPAGHAFLRANGRSAGPGWPTIPGLETLRDDWFKAPDLAAQKEIARRIQTLAFQDVPYVPLGQRFFPTSYRNNLTGVLNGNPVFWNVRRG</sequence>
<feature type="domain" description="Solute-binding protein family 5" evidence="5">
    <location>
        <begin position="80"/>
        <end position="438"/>
    </location>
</feature>
<dbReference type="AlphaFoldDB" id="A0A4D7AR43"/>
<dbReference type="EMBL" id="CP039690">
    <property type="protein sequence ID" value="QCI63419.1"/>
    <property type="molecule type" value="Genomic_DNA"/>
</dbReference>
<evidence type="ECO:0000256" key="1">
    <source>
        <dbReference type="ARBA" id="ARBA00004418"/>
    </source>
</evidence>
<dbReference type="Gene3D" id="3.40.190.10">
    <property type="entry name" value="Periplasmic binding protein-like II"/>
    <property type="match status" value="1"/>
</dbReference>
<evidence type="ECO:0000313" key="6">
    <source>
        <dbReference type="EMBL" id="QCI63419.1"/>
    </source>
</evidence>
<organism evidence="6 7">
    <name type="scientific">Phreatobacter stygius</name>
    <dbReference type="NCBI Taxonomy" id="1940610"/>
    <lineage>
        <taxon>Bacteria</taxon>
        <taxon>Pseudomonadati</taxon>
        <taxon>Pseudomonadota</taxon>
        <taxon>Alphaproteobacteria</taxon>
        <taxon>Hyphomicrobiales</taxon>
        <taxon>Phreatobacteraceae</taxon>
        <taxon>Phreatobacter</taxon>
    </lineage>
</organism>
<accession>A0A4D7AR43</accession>
<dbReference type="GO" id="GO:1904680">
    <property type="term" value="F:peptide transmembrane transporter activity"/>
    <property type="evidence" value="ECO:0007669"/>
    <property type="project" value="TreeGrafter"/>
</dbReference>
<gene>
    <name evidence="6" type="ORF">E8M01_03700</name>
</gene>
<dbReference type="PANTHER" id="PTHR30290">
    <property type="entry name" value="PERIPLASMIC BINDING COMPONENT OF ABC TRANSPORTER"/>
    <property type="match status" value="1"/>
</dbReference>
<evidence type="ECO:0000259" key="5">
    <source>
        <dbReference type="Pfam" id="PF00496"/>
    </source>
</evidence>
<dbReference type="GO" id="GO:0030288">
    <property type="term" value="C:outer membrane-bounded periplasmic space"/>
    <property type="evidence" value="ECO:0007669"/>
    <property type="project" value="UniProtKB-ARBA"/>
</dbReference>
<dbReference type="Proteomes" id="UP000298781">
    <property type="component" value="Chromosome"/>
</dbReference>
<evidence type="ECO:0000256" key="4">
    <source>
        <dbReference type="SAM" id="SignalP"/>
    </source>
</evidence>
<dbReference type="Gene3D" id="3.90.76.10">
    <property type="entry name" value="Dipeptide-binding Protein, Domain 1"/>
    <property type="match status" value="1"/>
</dbReference>
<protein>
    <submittedName>
        <fullName evidence="6">ABC transporter substrate-binding protein</fullName>
    </submittedName>
</protein>
<dbReference type="InterPro" id="IPR000914">
    <property type="entry name" value="SBP_5_dom"/>
</dbReference>
<dbReference type="PIRSF" id="PIRSF002741">
    <property type="entry name" value="MppA"/>
    <property type="match status" value="1"/>
</dbReference>
<dbReference type="Pfam" id="PF00496">
    <property type="entry name" value="SBP_bac_5"/>
    <property type="match status" value="1"/>
</dbReference>
<feature type="chain" id="PRO_5020381069" evidence="4">
    <location>
        <begin position="28"/>
        <end position="529"/>
    </location>
</feature>
<dbReference type="PROSITE" id="PS51318">
    <property type="entry name" value="TAT"/>
    <property type="match status" value="1"/>
</dbReference>
<name>A0A4D7AR43_9HYPH</name>
<dbReference type="SUPFAM" id="SSF53850">
    <property type="entry name" value="Periplasmic binding protein-like II"/>
    <property type="match status" value="1"/>
</dbReference>
<dbReference type="InterPro" id="IPR039424">
    <property type="entry name" value="SBP_5"/>
</dbReference>
<dbReference type="GO" id="GO:0015833">
    <property type="term" value="P:peptide transport"/>
    <property type="evidence" value="ECO:0007669"/>
    <property type="project" value="TreeGrafter"/>
</dbReference>
<comment type="subcellular location">
    <subcellularLocation>
        <location evidence="1">Periplasm</location>
    </subcellularLocation>
</comment>
<dbReference type="InterPro" id="IPR006311">
    <property type="entry name" value="TAT_signal"/>
</dbReference>
<dbReference type="GO" id="GO:0043190">
    <property type="term" value="C:ATP-binding cassette (ABC) transporter complex"/>
    <property type="evidence" value="ECO:0007669"/>
    <property type="project" value="InterPro"/>
</dbReference>
<comment type="similarity">
    <text evidence="2">Belongs to the bacterial solute-binding protein 5 family.</text>
</comment>
<dbReference type="OrthoDB" id="7233744at2"/>
<dbReference type="PANTHER" id="PTHR30290:SF38">
    <property type="entry name" value="D,D-DIPEPTIDE-BINDING PERIPLASMIC PROTEIN DDPA-RELATED"/>
    <property type="match status" value="1"/>
</dbReference>
<evidence type="ECO:0000256" key="2">
    <source>
        <dbReference type="ARBA" id="ARBA00005695"/>
    </source>
</evidence>
<dbReference type="KEGG" id="pstg:E8M01_03700"/>